<name>A0A1J1HLK3_9DIPT</name>
<evidence type="ECO:0000259" key="5">
    <source>
        <dbReference type="Pfam" id="PF13193"/>
    </source>
</evidence>
<evidence type="ECO:0000256" key="3">
    <source>
        <dbReference type="SAM" id="Phobius"/>
    </source>
</evidence>
<dbReference type="SUPFAM" id="SSF56801">
    <property type="entry name" value="Acetyl-CoA synthetase-like"/>
    <property type="match status" value="1"/>
</dbReference>
<gene>
    <name evidence="6" type="ORF">CLUMA_CG001136</name>
</gene>
<evidence type="ECO:0000259" key="4">
    <source>
        <dbReference type="Pfam" id="PF00501"/>
    </source>
</evidence>
<dbReference type="PANTHER" id="PTHR24096:SF353">
    <property type="entry name" value="GH16244P-RELATED"/>
    <property type="match status" value="1"/>
</dbReference>
<dbReference type="GO" id="GO:0004467">
    <property type="term" value="F:long-chain fatty acid-CoA ligase activity"/>
    <property type="evidence" value="ECO:0007669"/>
    <property type="project" value="TreeGrafter"/>
</dbReference>
<dbReference type="Gene3D" id="3.30.300.30">
    <property type="match status" value="1"/>
</dbReference>
<dbReference type="PROSITE" id="PS00455">
    <property type="entry name" value="AMP_BINDING"/>
    <property type="match status" value="1"/>
</dbReference>
<keyword evidence="3" id="KW-1133">Transmembrane helix</keyword>
<dbReference type="Proteomes" id="UP000183832">
    <property type="component" value="Unassembled WGS sequence"/>
</dbReference>
<proteinExistence type="predicted"/>
<dbReference type="InterPro" id="IPR042099">
    <property type="entry name" value="ANL_N_sf"/>
</dbReference>
<dbReference type="Gene3D" id="3.40.50.12780">
    <property type="entry name" value="N-terminal domain of ligase-like"/>
    <property type="match status" value="1"/>
</dbReference>
<dbReference type="FunFam" id="3.40.50.12780:FF:000025">
    <property type="entry name" value="luciferin 4-monooxygenase"/>
    <property type="match status" value="1"/>
</dbReference>
<accession>A0A1J1HLK3</accession>
<dbReference type="Pfam" id="PF13193">
    <property type="entry name" value="AMP-binding_C"/>
    <property type="match status" value="1"/>
</dbReference>
<dbReference type="AlphaFoldDB" id="A0A1J1HLK3"/>
<dbReference type="STRING" id="568069.A0A1J1HLK3"/>
<dbReference type="Pfam" id="PF00501">
    <property type="entry name" value="AMP-binding"/>
    <property type="match status" value="1"/>
</dbReference>
<keyword evidence="2" id="KW-0576">Peroxisome</keyword>
<feature type="domain" description="AMP-dependent synthetase/ligase" evidence="4">
    <location>
        <begin position="37"/>
        <end position="393"/>
    </location>
</feature>
<dbReference type="InterPro" id="IPR045851">
    <property type="entry name" value="AMP-bd_C_sf"/>
</dbReference>
<sequence>MSSSNYNENDKIWSGEKQQIIYNSYMNAGQLILNVLKNTPERIAQISADTNSSLTCHEMRVRTVKIAKYLSSFGIKQGDVVGIVASNTEHLAPVVFACLVLGYPFNPLAPVMTEFDITYMFSKTKPKLIICDSTVVKIVQNAVDTIRNNAQIYTLIDKVEGYEFIDDMLCTEVDETKFKLPHVEHAANSIAIILCSSGTTGLPKAVCKSHSQIINMIFPLWNLKKSNEQEIFFNFSTLYWATGVIFLFMSTLYGGRRIITRRSFDPDLLIEICNRYKVTTVLAPPSSIAGMLQSKNMKILKSVEIFIGTGGIVGKQLCNAFASYLPNGIICTAYGSSEADFISLSFNEQRENSVGKLIPNIQIKIIDEAGNNLGPNIKGEICVKPKELFLGYLHEPEMTKQGIKDGWIHSGDIGYFDEDGFLYVVDRIKDMLKFNSFQVYPSELETIVNEIDGVIASCVVGVYEEHKGNDLIFAFIIKDPSNHEITEETVMSYVHGKVMHAKKLRGGVHFIDKFPTTPSGKIKRVEVKEIAQNICNKMNFID</sequence>
<evidence type="ECO:0000313" key="6">
    <source>
        <dbReference type="EMBL" id="CRK87334.1"/>
    </source>
</evidence>
<keyword evidence="3" id="KW-0812">Transmembrane</keyword>
<keyword evidence="7" id="KW-1185">Reference proteome</keyword>
<dbReference type="GO" id="GO:0005777">
    <property type="term" value="C:peroxisome"/>
    <property type="evidence" value="ECO:0007669"/>
    <property type="project" value="UniProtKB-SubCell"/>
</dbReference>
<organism evidence="6 7">
    <name type="scientific">Clunio marinus</name>
    <dbReference type="NCBI Taxonomy" id="568069"/>
    <lineage>
        <taxon>Eukaryota</taxon>
        <taxon>Metazoa</taxon>
        <taxon>Ecdysozoa</taxon>
        <taxon>Arthropoda</taxon>
        <taxon>Hexapoda</taxon>
        <taxon>Insecta</taxon>
        <taxon>Pterygota</taxon>
        <taxon>Neoptera</taxon>
        <taxon>Endopterygota</taxon>
        <taxon>Diptera</taxon>
        <taxon>Nematocera</taxon>
        <taxon>Chironomoidea</taxon>
        <taxon>Chironomidae</taxon>
        <taxon>Clunio</taxon>
    </lineage>
</organism>
<dbReference type="GO" id="GO:0046949">
    <property type="term" value="P:fatty-acyl-CoA biosynthetic process"/>
    <property type="evidence" value="ECO:0007669"/>
    <property type="project" value="TreeGrafter"/>
</dbReference>
<evidence type="ECO:0000313" key="7">
    <source>
        <dbReference type="Proteomes" id="UP000183832"/>
    </source>
</evidence>
<dbReference type="InterPro" id="IPR000873">
    <property type="entry name" value="AMP-dep_synth/lig_dom"/>
</dbReference>
<feature type="domain" description="AMP-binding enzyme C-terminal" evidence="5">
    <location>
        <begin position="443"/>
        <end position="521"/>
    </location>
</feature>
<dbReference type="InterPro" id="IPR025110">
    <property type="entry name" value="AMP-bd_C"/>
</dbReference>
<reference evidence="6 7" key="1">
    <citation type="submission" date="2015-04" db="EMBL/GenBank/DDBJ databases">
        <authorList>
            <person name="Syromyatnikov M.Y."/>
            <person name="Popov V.N."/>
        </authorList>
    </citation>
    <scope>NUCLEOTIDE SEQUENCE [LARGE SCALE GENOMIC DNA]</scope>
</reference>
<keyword evidence="3" id="KW-0472">Membrane</keyword>
<feature type="transmembrane region" description="Helical" evidence="3">
    <location>
        <begin position="231"/>
        <end position="253"/>
    </location>
</feature>
<dbReference type="EMBL" id="CVRI01000004">
    <property type="protein sequence ID" value="CRK87334.1"/>
    <property type="molecule type" value="Genomic_DNA"/>
</dbReference>
<comment type="subcellular location">
    <subcellularLocation>
        <location evidence="1">Peroxisome</location>
    </subcellularLocation>
</comment>
<evidence type="ECO:0000256" key="2">
    <source>
        <dbReference type="ARBA" id="ARBA00023140"/>
    </source>
</evidence>
<dbReference type="InterPro" id="IPR020845">
    <property type="entry name" value="AMP-binding_CS"/>
</dbReference>
<protein>
    <submittedName>
        <fullName evidence="6">CLUMA_CG001136, isoform A</fullName>
    </submittedName>
</protein>
<dbReference type="PANTHER" id="PTHR24096">
    <property type="entry name" value="LONG-CHAIN-FATTY-ACID--COA LIGASE"/>
    <property type="match status" value="1"/>
</dbReference>
<dbReference type="OrthoDB" id="10253869at2759"/>
<evidence type="ECO:0000256" key="1">
    <source>
        <dbReference type="ARBA" id="ARBA00004275"/>
    </source>
</evidence>